<feature type="active site" description="Charge relay system" evidence="5 6">
    <location>
        <position position="180"/>
    </location>
</feature>
<dbReference type="PANTHER" id="PTHR43806">
    <property type="entry name" value="PEPTIDASE S8"/>
    <property type="match status" value="1"/>
</dbReference>
<evidence type="ECO:0000256" key="7">
    <source>
        <dbReference type="SAM" id="MobiDB-lite"/>
    </source>
</evidence>
<sequence length="519" mass="53050">MAPGVSRPAAHGETNRSTKEETVSRTSIYRIRRAFVAVGLVALAGGSLAAPAAAADTGVQSTYLVLYTAGARTTGAQKAVESAGGTLVADYSAIGVVVARSSRSDFSAAVGRSRGVDSAVATGQFATKVTDTSSEQPVAAAAATWGDSLSGLQWDMRQINVPQAHAINSGIRSVVVGDIDTGLDFTHPDLAPNYDASRSTDCSSGTPQPLAVGNDKNGHGTHTAGTIAAAANGTGIVGVAPNVSIAGIKSSNDDGFFFPEMVICSFVWAATHGIDVTNNSYFADPWLFNCRNDAGQRAIWNAERRAIGYAQHNGVLVVAAEGNESTDLTHPTTDVVSPDFPPNSSVERDVTNACAVVPVEVPGVVGVTATGNKRLKSFYSSYGTSSADVAAPGGDSILQLTADAPNGRVLSTFSSVGTICLPRRLVVENGAKYCYLQGTSMASPHASGVAALLLSAHRAMTSGQLSAALQGATNALSCPDTSIYAAFPQNSGAPQTCQGGSGHNSFYGSGEVDALKAVQ</sequence>
<feature type="transmembrane region" description="Helical" evidence="8">
    <location>
        <begin position="34"/>
        <end position="54"/>
    </location>
</feature>
<keyword evidence="11" id="KW-1185">Reference proteome</keyword>
<dbReference type="PROSITE" id="PS00138">
    <property type="entry name" value="SUBTILASE_SER"/>
    <property type="match status" value="1"/>
</dbReference>
<gene>
    <name evidence="10" type="ORF">F1D05_13120</name>
</gene>
<evidence type="ECO:0000256" key="5">
    <source>
        <dbReference type="PIRSR" id="PIRSR615500-1"/>
    </source>
</evidence>
<dbReference type="GO" id="GO:0004252">
    <property type="term" value="F:serine-type endopeptidase activity"/>
    <property type="evidence" value="ECO:0007669"/>
    <property type="project" value="UniProtKB-UniRule"/>
</dbReference>
<dbReference type="AlphaFoldDB" id="A0A7G6WXG4"/>
<feature type="compositionally biased region" description="Basic and acidic residues" evidence="7">
    <location>
        <begin position="13"/>
        <end position="23"/>
    </location>
</feature>
<keyword evidence="8" id="KW-1133">Transmembrane helix</keyword>
<evidence type="ECO:0000313" key="11">
    <source>
        <dbReference type="Proteomes" id="UP000515563"/>
    </source>
</evidence>
<reference evidence="11" key="1">
    <citation type="submission" date="2019-09" db="EMBL/GenBank/DDBJ databases">
        <title>Antimicrobial potential of Antarctic Bacteria.</title>
        <authorList>
            <person name="Benaud N."/>
            <person name="Edwards R.J."/>
            <person name="Ferrari B.C."/>
        </authorList>
    </citation>
    <scope>NUCLEOTIDE SEQUENCE [LARGE SCALE GENOMIC DNA]</scope>
    <source>
        <strain evidence="11">SPB151</strain>
    </source>
</reference>
<keyword evidence="3 6" id="KW-0378">Hydrolase</keyword>
<dbReference type="InterPro" id="IPR015500">
    <property type="entry name" value="Peptidase_S8_subtilisin-rel"/>
</dbReference>
<accession>A0A7G6WXG4</accession>
<name>A0A7G6WXG4_9ACTN</name>
<reference evidence="10 11" key="2">
    <citation type="journal article" date="2020" name="Microbiol. Resour. Announc.">
        <title>Antarctic desert soil bacteria exhibit high novel natural product potential, evaluated through long-read genome sequencing and comparative genomics.</title>
        <authorList>
            <person name="Benaud N."/>
            <person name="Edwards R.J."/>
            <person name="Amos T.G."/>
            <person name="D'Agostino P.M."/>
            <person name="Gutierrez-Chavez C."/>
            <person name="Montgomery K."/>
            <person name="Nicetic I."/>
            <person name="Ferrari B.C."/>
        </authorList>
    </citation>
    <scope>NUCLEOTIDE SEQUENCE [LARGE SCALE GENOMIC DNA]</scope>
    <source>
        <strain evidence="10 11">SPB151</strain>
    </source>
</reference>
<feature type="active site" description="Charge relay system" evidence="5 6">
    <location>
        <position position="219"/>
    </location>
</feature>
<dbReference type="InterPro" id="IPR023828">
    <property type="entry name" value="Peptidase_S8_Ser-AS"/>
</dbReference>
<feature type="domain" description="Peptidase S8/S53" evidence="9">
    <location>
        <begin position="173"/>
        <end position="481"/>
    </location>
</feature>
<keyword evidence="2 6" id="KW-0645">Protease</keyword>
<organism evidence="10 11">
    <name type="scientific">Kribbella qitaiheensis</name>
    <dbReference type="NCBI Taxonomy" id="1544730"/>
    <lineage>
        <taxon>Bacteria</taxon>
        <taxon>Bacillati</taxon>
        <taxon>Actinomycetota</taxon>
        <taxon>Actinomycetes</taxon>
        <taxon>Propionibacteriales</taxon>
        <taxon>Kribbellaceae</taxon>
        <taxon>Kribbella</taxon>
    </lineage>
</organism>
<dbReference type="PRINTS" id="PR00723">
    <property type="entry name" value="SUBTILISIN"/>
</dbReference>
<feature type="compositionally biased region" description="Polar residues" evidence="7">
    <location>
        <begin position="196"/>
        <end position="207"/>
    </location>
</feature>
<dbReference type="Pfam" id="PF00082">
    <property type="entry name" value="Peptidase_S8"/>
    <property type="match status" value="1"/>
</dbReference>
<keyword evidence="4 6" id="KW-0720">Serine protease</keyword>
<evidence type="ECO:0000256" key="4">
    <source>
        <dbReference type="ARBA" id="ARBA00022825"/>
    </source>
</evidence>
<dbReference type="Proteomes" id="UP000515563">
    <property type="component" value="Chromosome"/>
</dbReference>
<dbReference type="PROSITE" id="PS51892">
    <property type="entry name" value="SUBTILASE"/>
    <property type="match status" value="1"/>
</dbReference>
<protein>
    <submittedName>
        <fullName evidence="10">S8 family serine peptidase</fullName>
    </submittedName>
</protein>
<evidence type="ECO:0000256" key="1">
    <source>
        <dbReference type="ARBA" id="ARBA00011073"/>
    </source>
</evidence>
<dbReference type="InterPro" id="IPR036852">
    <property type="entry name" value="Peptidase_S8/S53_dom_sf"/>
</dbReference>
<dbReference type="Gene3D" id="3.40.50.200">
    <property type="entry name" value="Peptidase S8/S53 domain"/>
    <property type="match status" value="1"/>
</dbReference>
<dbReference type="PANTHER" id="PTHR43806:SF11">
    <property type="entry name" value="CEREVISIN-RELATED"/>
    <property type="match status" value="1"/>
</dbReference>
<feature type="active site" description="Charge relay system" evidence="5 6">
    <location>
        <position position="440"/>
    </location>
</feature>
<proteinExistence type="inferred from homology"/>
<dbReference type="GO" id="GO:0006508">
    <property type="term" value="P:proteolysis"/>
    <property type="evidence" value="ECO:0007669"/>
    <property type="project" value="UniProtKB-KW"/>
</dbReference>
<dbReference type="KEGG" id="kqi:F1D05_13120"/>
<evidence type="ECO:0000256" key="8">
    <source>
        <dbReference type="SAM" id="Phobius"/>
    </source>
</evidence>
<evidence type="ECO:0000256" key="3">
    <source>
        <dbReference type="ARBA" id="ARBA00022801"/>
    </source>
</evidence>
<comment type="similarity">
    <text evidence="1 6">Belongs to the peptidase S8 family.</text>
</comment>
<evidence type="ECO:0000259" key="9">
    <source>
        <dbReference type="Pfam" id="PF00082"/>
    </source>
</evidence>
<dbReference type="InterPro" id="IPR000209">
    <property type="entry name" value="Peptidase_S8/S53_dom"/>
</dbReference>
<evidence type="ECO:0000256" key="6">
    <source>
        <dbReference type="PROSITE-ProRule" id="PRU01240"/>
    </source>
</evidence>
<dbReference type="SUPFAM" id="SSF52743">
    <property type="entry name" value="Subtilisin-like"/>
    <property type="match status" value="1"/>
</dbReference>
<keyword evidence="8" id="KW-0812">Transmembrane</keyword>
<evidence type="ECO:0000313" key="10">
    <source>
        <dbReference type="EMBL" id="QNE18679.1"/>
    </source>
</evidence>
<evidence type="ECO:0000256" key="2">
    <source>
        <dbReference type="ARBA" id="ARBA00022670"/>
    </source>
</evidence>
<dbReference type="InterPro" id="IPR050131">
    <property type="entry name" value="Peptidase_S8_subtilisin-like"/>
</dbReference>
<keyword evidence="8" id="KW-0472">Membrane</keyword>
<feature type="region of interest" description="Disordered" evidence="7">
    <location>
        <begin position="1"/>
        <end position="23"/>
    </location>
</feature>
<dbReference type="EMBL" id="CP043661">
    <property type="protein sequence ID" value="QNE18679.1"/>
    <property type="molecule type" value="Genomic_DNA"/>
</dbReference>
<feature type="region of interest" description="Disordered" evidence="7">
    <location>
        <begin position="196"/>
        <end position="219"/>
    </location>
</feature>